<evidence type="ECO:0000256" key="1">
    <source>
        <dbReference type="SAM" id="Phobius"/>
    </source>
</evidence>
<comment type="caution">
    <text evidence="2">The sequence shown here is derived from an EMBL/GenBank/DDBJ whole genome shotgun (WGS) entry which is preliminary data.</text>
</comment>
<feature type="non-terminal residue" evidence="2">
    <location>
        <position position="99"/>
    </location>
</feature>
<organism evidence="2 3">
    <name type="scientific">Trifolium pratense</name>
    <name type="common">Red clover</name>
    <dbReference type="NCBI Taxonomy" id="57577"/>
    <lineage>
        <taxon>Eukaryota</taxon>
        <taxon>Viridiplantae</taxon>
        <taxon>Streptophyta</taxon>
        <taxon>Embryophyta</taxon>
        <taxon>Tracheophyta</taxon>
        <taxon>Spermatophyta</taxon>
        <taxon>Magnoliopsida</taxon>
        <taxon>eudicotyledons</taxon>
        <taxon>Gunneridae</taxon>
        <taxon>Pentapetalae</taxon>
        <taxon>rosids</taxon>
        <taxon>fabids</taxon>
        <taxon>Fabales</taxon>
        <taxon>Fabaceae</taxon>
        <taxon>Papilionoideae</taxon>
        <taxon>50 kb inversion clade</taxon>
        <taxon>NPAAA clade</taxon>
        <taxon>Hologalegina</taxon>
        <taxon>IRL clade</taxon>
        <taxon>Trifolieae</taxon>
        <taxon>Trifolium</taxon>
    </lineage>
</organism>
<sequence length="99" mass="11360">MRSLRLDSSSRILNTILVASSSTMRNSPLNYAAAINNNWLLVYLSVIVRVVRFLFPLLCSVFLFLRFVLTMEATLENLNLGEEEVLNFELEESETEQDD</sequence>
<evidence type="ECO:0000313" key="3">
    <source>
        <dbReference type="Proteomes" id="UP000236291"/>
    </source>
</evidence>
<proteinExistence type="predicted"/>
<dbReference type="Proteomes" id="UP000236291">
    <property type="component" value="Unassembled WGS sequence"/>
</dbReference>
<dbReference type="EMBL" id="ASHM01068057">
    <property type="protein sequence ID" value="PNX54457.1"/>
    <property type="molecule type" value="Genomic_DNA"/>
</dbReference>
<name>A0A2K3JK95_TRIPR</name>
<evidence type="ECO:0000313" key="2">
    <source>
        <dbReference type="EMBL" id="PNX54457.1"/>
    </source>
</evidence>
<gene>
    <name evidence="2" type="ORF">L195_g048076</name>
</gene>
<keyword evidence="1" id="KW-0472">Membrane</keyword>
<feature type="transmembrane region" description="Helical" evidence="1">
    <location>
        <begin position="40"/>
        <end position="65"/>
    </location>
</feature>
<protein>
    <submittedName>
        <fullName evidence="2">Uncharacterized protein</fullName>
    </submittedName>
</protein>
<reference evidence="2 3" key="1">
    <citation type="journal article" date="2014" name="Am. J. Bot.">
        <title>Genome assembly and annotation for red clover (Trifolium pratense; Fabaceae).</title>
        <authorList>
            <person name="Istvanek J."/>
            <person name="Jaros M."/>
            <person name="Krenek A."/>
            <person name="Repkova J."/>
        </authorList>
    </citation>
    <scope>NUCLEOTIDE SEQUENCE [LARGE SCALE GENOMIC DNA]</scope>
    <source>
        <strain evidence="3">cv. Tatra</strain>
        <tissue evidence="2">Young leaves</tissue>
    </source>
</reference>
<keyword evidence="1" id="KW-0812">Transmembrane</keyword>
<accession>A0A2K3JK95</accession>
<dbReference type="AlphaFoldDB" id="A0A2K3JK95"/>
<reference evidence="2 3" key="2">
    <citation type="journal article" date="2017" name="Front. Plant Sci.">
        <title>Gene Classification and Mining of Molecular Markers Useful in Red Clover (Trifolium pratense) Breeding.</title>
        <authorList>
            <person name="Istvanek J."/>
            <person name="Dluhosova J."/>
            <person name="Dluhos P."/>
            <person name="Patkova L."/>
            <person name="Nedelnik J."/>
            <person name="Repkova J."/>
        </authorList>
    </citation>
    <scope>NUCLEOTIDE SEQUENCE [LARGE SCALE GENOMIC DNA]</scope>
    <source>
        <strain evidence="3">cv. Tatra</strain>
        <tissue evidence="2">Young leaves</tissue>
    </source>
</reference>
<keyword evidence="1" id="KW-1133">Transmembrane helix</keyword>